<evidence type="ECO:0000313" key="2">
    <source>
        <dbReference type="EMBL" id="KAJ7720614.1"/>
    </source>
</evidence>
<dbReference type="Proteomes" id="UP001215598">
    <property type="component" value="Unassembled WGS sequence"/>
</dbReference>
<feature type="compositionally biased region" description="Low complexity" evidence="1">
    <location>
        <begin position="237"/>
        <end position="251"/>
    </location>
</feature>
<comment type="caution">
    <text evidence="2">The sequence shown here is derived from an EMBL/GenBank/DDBJ whole genome shotgun (WGS) entry which is preliminary data.</text>
</comment>
<evidence type="ECO:0000256" key="1">
    <source>
        <dbReference type="SAM" id="MobiDB-lite"/>
    </source>
</evidence>
<gene>
    <name evidence="2" type="ORF">B0H16DRAFT_383201</name>
</gene>
<protein>
    <submittedName>
        <fullName evidence="2">Uncharacterized protein</fullName>
    </submittedName>
</protein>
<dbReference type="AlphaFoldDB" id="A0AAD7HH16"/>
<accession>A0AAD7HH16</accession>
<keyword evidence="3" id="KW-1185">Reference proteome</keyword>
<name>A0AAD7HH16_9AGAR</name>
<reference evidence="2" key="1">
    <citation type="submission" date="2023-03" db="EMBL/GenBank/DDBJ databases">
        <title>Massive genome expansion in bonnet fungi (Mycena s.s.) driven by repeated elements and novel gene families across ecological guilds.</title>
        <authorList>
            <consortium name="Lawrence Berkeley National Laboratory"/>
            <person name="Harder C.B."/>
            <person name="Miyauchi S."/>
            <person name="Viragh M."/>
            <person name="Kuo A."/>
            <person name="Thoen E."/>
            <person name="Andreopoulos B."/>
            <person name="Lu D."/>
            <person name="Skrede I."/>
            <person name="Drula E."/>
            <person name="Henrissat B."/>
            <person name="Morin E."/>
            <person name="Kohler A."/>
            <person name="Barry K."/>
            <person name="LaButti K."/>
            <person name="Morin E."/>
            <person name="Salamov A."/>
            <person name="Lipzen A."/>
            <person name="Mereny Z."/>
            <person name="Hegedus B."/>
            <person name="Baldrian P."/>
            <person name="Stursova M."/>
            <person name="Weitz H."/>
            <person name="Taylor A."/>
            <person name="Grigoriev I.V."/>
            <person name="Nagy L.G."/>
            <person name="Martin F."/>
            <person name="Kauserud H."/>
        </authorList>
    </citation>
    <scope>NUCLEOTIDE SEQUENCE</scope>
    <source>
        <strain evidence="2">CBHHK182m</strain>
    </source>
</reference>
<feature type="region of interest" description="Disordered" evidence="1">
    <location>
        <begin position="224"/>
        <end position="287"/>
    </location>
</feature>
<dbReference type="EMBL" id="JARKIB010000238">
    <property type="protein sequence ID" value="KAJ7720614.1"/>
    <property type="molecule type" value="Genomic_DNA"/>
</dbReference>
<proteinExistence type="predicted"/>
<evidence type="ECO:0000313" key="3">
    <source>
        <dbReference type="Proteomes" id="UP001215598"/>
    </source>
</evidence>
<sequence length="287" mass="31139">MAPPWPLKLSSSEAVLKYLDHVSTPSIANSDFLVDFIPPAGDSSTVYTDIDGDTYNFWVFGRVTEAVTAVDGHLVFKLGAGRSIMSKEFFQRQLNTLAKPVRHDDDLDTDFNRNMQAEPCTDVSRVHLTGGTFISIRATRSLGKRAFVYSGSGTTDLLQVEPWYPVDFPFANGDWVLVYASLHKDEDATTSKRTYAIIASDIRVMSYAPELVTAGVDGTEAGDAEMEDTEGARGHLPDSASSSDGNNSGSPTLSDVSQDQEVVEAVHTPPTRRSARRAAALKDKSGP</sequence>
<organism evidence="2 3">
    <name type="scientific">Mycena metata</name>
    <dbReference type="NCBI Taxonomy" id="1033252"/>
    <lineage>
        <taxon>Eukaryota</taxon>
        <taxon>Fungi</taxon>
        <taxon>Dikarya</taxon>
        <taxon>Basidiomycota</taxon>
        <taxon>Agaricomycotina</taxon>
        <taxon>Agaricomycetes</taxon>
        <taxon>Agaricomycetidae</taxon>
        <taxon>Agaricales</taxon>
        <taxon>Marasmiineae</taxon>
        <taxon>Mycenaceae</taxon>
        <taxon>Mycena</taxon>
    </lineage>
</organism>